<feature type="transmembrane region" description="Helical" evidence="1">
    <location>
        <begin position="65"/>
        <end position="86"/>
    </location>
</feature>
<keyword evidence="3" id="KW-1185">Reference proteome</keyword>
<gene>
    <name evidence="2" type="ORF">Pan181_25930</name>
</gene>
<reference evidence="2 3" key="1">
    <citation type="submission" date="2019-02" db="EMBL/GenBank/DDBJ databases">
        <title>Deep-cultivation of Planctomycetes and their phenomic and genomic characterization uncovers novel biology.</title>
        <authorList>
            <person name="Wiegand S."/>
            <person name="Jogler M."/>
            <person name="Boedeker C."/>
            <person name="Pinto D."/>
            <person name="Vollmers J."/>
            <person name="Rivas-Marin E."/>
            <person name="Kohn T."/>
            <person name="Peeters S.H."/>
            <person name="Heuer A."/>
            <person name="Rast P."/>
            <person name="Oberbeckmann S."/>
            <person name="Bunk B."/>
            <person name="Jeske O."/>
            <person name="Meyerdierks A."/>
            <person name="Storesund J.E."/>
            <person name="Kallscheuer N."/>
            <person name="Luecker S."/>
            <person name="Lage O.M."/>
            <person name="Pohl T."/>
            <person name="Merkel B.J."/>
            <person name="Hornburger P."/>
            <person name="Mueller R.-W."/>
            <person name="Bruemmer F."/>
            <person name="Labrenz M."/>
            <person name="Spormann A.M."/>
            <person name="Op den Camp H."/>
            <person name="Overmann J."/>
            <person name="Amann R."/>
            <person name="Jetten M.S.M."/>
            <person name="Mascher T."/>
            <person name="Medema M.H."/>
            <person name="Devos D.P."/>
            <person name="Kaster A.-K."/>
            <person name="Ovreas L."/>
            <person name="Rohde M."/>
            <person name="Galperin M.Y."/>
            <person name="Jogler C."/>
        </authorList>
    </citation>
    <scope>NUCLEOTIDE SEQUENCE [LARGE SCALE GENOMIC DNA]</scope>
    <source>
        <strain evidence="2 3">Pan181</strain>
    </source>
</reference>
<keyword evidence="1" id="KW-1133">Transmembrane helix</keyword>
<evidence type="ECO:0000256" key="1">
    <source>
        <dbReference type="SAM" id="Phobius"/>
    </source>
</evidence>
<keyword evidence="1" id="KW-0812">Transmembrane</keyword>
<keyword evidence="1" id="KW-0472">Membrane</keyword>
<accession>A0A518ANT7</accession>
<feature type="transmembrane region" description="Helical" evidence="1">
    <location>
        <begin position="7"/>
        <end position="27"/>
    </location>
</feature>
<feature type="transmembrane region" description="Helical" evidence="1">
    <location>
        <begin position="92"/>
        <end position="113"/>
    </location>
</feature>
<protein>
    <submittedName>
        <fullName evidence="2">Uncharacterized protein</fullName>
    </submittedName>
</protein>
<dbReference type="AlphaFoldDB" id="A0A518ANT7"/>
<feature type="transmembrane region" description="Helical" evidence="1">
    <location>
        <begin position="33"/>
        <end position="53"/>
    </location>
</feature>
<name>A0A518ANT7_9BACT</name>
<evidence type="ECO:0000313" key="2">
    <source>
        <dbReference type="EMBL" id="QDU56384.1"/>
    </source>
</evidence>
<dbReference type="RefSeq" id="WP_145247138.1">
    <property type="nucleotide sequence ID" value="NZ_CP036278.1"/>
</dbReference>
<dbReference type="Proteomes" id="UP000315750">
    <property type="component" value="Chromosome"/>
</dbReference>
<organism evidence="2 3">
    <name type="scientific">Aeoliella mucimassa</name>
    <dbReference type="NCBI Taxonomy" id="2527972"/>
    <lineage>
        <taxon>Bacteria</taxon>
        <taxon>Pseudomonadati</taxon>
        <taxon>Planctomycetota</taxon>
        <taxon>Planctomycetia</taxon>
        <taxon>Pirellulales</taxon>
        <taxon>Lacipirellulaceae</taxon>
        <taxon>Aeoliella</taxon>
    </lineage>
</organism>
<sequence>MRPQFSIAVLLVLMVVVAMLATLARWVGVFTIAIIYVMTPTLLGMFLGLMDWASQRDQLRAFRRGLIAVFAVATLAVVVLGALFTGSGVVCLLISHVLVTAVLWVVQYTVVIASME</sequence>
<dbReference type="EMBL" id="CP036278">
    <property type="protein sequence ID" value="QDU56384.1"/>
    <property type="molecule type" value="Genomic_DNA"/>
</dbReference>
<dbReference type="KEGG" id="amuc:Pan181_25930"/>
<proteinExistence type="predicted"/>
<evidence type="ECO:0000313" key="3">
    <source>
        <dbReference type="Proteomes" id="UP000315750"/>
    </source>
</evidence>